<dbReference type="GO" id="GO:0007064">
    <property type="term" value="P:mitotic sister chromatid cohesion"/>
    <property type="evidence" value="ECO:0007669"/>
    <property type="project" value="InterPro"/>
</dbReference>
<comment type="subcellular location">
    <subcellularLocation>
        <location evidence="1">Nucleus</location>
    </subcellularLocation>
</comment>
<accession>A0AAJ0GBY9</accession>
<evidence type="ECO:0000256" key="7">
    <source>
        <dbReference type="ARBA" id="ARBA00023306"/>
    </source>
</evidence>
<feature type="compositionally biased region" description="Low complexity" evidence="8">
    <location>
        <begin position="92"/>
        <end position="106"/>
    </location>
</feature>
<keyword evidence="3" id="KW-0132">Cell division</keyword>
<evidence type="ECO:0000256" key="6">
    <source>
        <dbReference type="ARBA" id="ARBA00023242"/>
    </source>
</evidence>
<dbReference type="InterPro" id="IPR019440">
    <property type="entry name" value="MAU2"/>
</dbReference>
<keyword evidence="10" id="KW-1185">Reference proteome</keyword>
<evidence type="ECO:0008006" key="11">
    <source>
        <dbReference type="Google" id="ProtNLM"/>
    </source>
</evidence>
<sequence>MSYQYYQNGQYAGSRAFDSGQRAQQAQQTQQAYHSHPMVVIPSQQPRHDVSHLQTSPYTPYSQPQPHFHSTPVFYQAPSQYSTVPEESYYVQSQSQPQPQFQSQPRQDYHYGARPVQRSARHLETVHRVQKAVTTQRPVQPSPSPLEGHPYTQRPVQQSAGHLRDPSYAYQANNYAQPLQLLPSQAQPQQPYQAPYQNLPRQQFQSSPPLPLNVRSSPDPLQGPANVTRTRPPVSQSYLQAHGQTSRPQQRSSQQVGASSYSMPAQNQPLQPRQRVVTAVEIPSYSYHQPTDHDMARSPKRRRSNDGHAIPMCDAKPPAKRPPQRKPSIVASSPLTELNPSQFPPTPQPSIDYHTVLLSLAEEYINAAYSMSNSTATSDAPNMQHEEYCSLISTAMACLESVLNNYRQTDPRKEARIRLRLATLLIEECDNDEEADAILGKGIALCDRSRLTDLKYAMQHLSARSAFRRSPKAALKSVDKLVEEVETLRLQHWVYAFRFLRVSLGLQLGTYSELAAVAKQLTALNATADHERHVAVQIVAAALEMIVHLRSHAPDAADMASRAMATAQTHQLSPELQAMPQVRGLLDSLDVACSLLSFNAEQAWAKVQRMHQYQDGHTRELGWSKDGSFGVELGPSNNEHLEQDTGGIMRRSNNGNAMLVVQWLTKNQLYALGYGLSGITMMLKTMGKPLGGKDRKADEFLLDGLKMASLKPESHHSPLHSTSTLLDQQQELSLVMRVFLIFAQVGRFEWDTARCEIEALRKDGKVYSGSEQWNVLLYLEALCLHGLGELRSALELYNSTYLTFDSDSKATAADKDLRALATLNSILIRRSLGAPEYANAERLLAKVEPYCLGHPNKALYSAVNLVKATAQDTILKTKQFLHFAVHASKEAQNNLLMCILMNIMTSRFFAQAIVGEQAENGAHAARTLAKQGKNTLWVCVADQMYADIKERCGKSAEAEVARREGVALLEDLPESLKKSLQSHNGLAPSNGGMGVAP</sequence>
<evidence type="ECO:0000256" key="4">
    <source>
        <dbReference type="ARBA" id="ARBA00022776"/>
    </source>
</evidence>
<feature type="compositionally biased region" description="Low complexity" evidence="8">
    <location>
        <begin position="244"/>
        <end position="255"/>
    </location>
</feature>
<dbReference type="GO" id="GO:0051301">
    <property type="term" value="P:cell division"/>
    <property type="evidence" value="ECO:0007669"/>
    <property type="project" value="UniProtKB-KW"/>
</dbReference>
<feature type="region of interest" description="Disordered" evidence="8">
    <location>
        <begin position="85"/>
        <end position="107"/>
    </location>
</feature>
<keyword evidence="5" id="KW-0159">Chromosome partition</keyword>
<comment type="caution">
    <text evidence="9">The sequence shown here is derived from an EMBL/GenBank/DDBJ whole genome shotgun (WGS) entry which is preliminary data.</text>
</comment>
<feature type="region of interest" description="Disordered" evidence="8">
    <location>
        <begin position="127"/>
        <end position="162"/>
    </location>
</feature>
<dbReference type="Pfam" id="PF10345">
    <property type="entry name" value="Cohesin_load"/>
    <property type="match status" value="1"/>
</dbReference>
<evidence type="ECO:0000256" key="8">
    <source>
        <dbReference type="SAM" id="MobiDB-lite"/>
    </source>
</evidence>
<dbReference type="GO" id="GO:0007059">
    <property type="term" value="P:chromosome segregation"/>
    <property type="evidence" value="ECO:0007669"/>
    <property type="project" value="UniProtKB-KW"/>
</dbReference>
<feature type="compositionally biased region" description="Polar residues" evidence="8">
    <location>
        <begin position="256"/>
        <end position="271"/>
    </location>
</feature>
<keyword evidence="4" id="KW-0498">Mitosis</keyword>
<gene>
    <name evidence="9" type="ORF">LTR09_009196</name>
</gene>
<evidence type="ECO:0000313" key="10">
    <source>
        <dbReference type="Proteomes" id="UP001271007"/>
    </source>
</evidence>
<dbReference type="EMBL" id="JAWDJX010000039">
    <property type="protein sequence ID" value="KAK3049529.1"/>
    <property type="molecule type" value="Genomic_DNA"/>
</dbReference>
<reference evidence="9" key="1">
    <citation type="submission" date="2023-04" db="EMBL/GenBank/DDBJ databases">
        <title>Black Yeasts Isolated from many extreme environments.</title>
        <authorList>
            <person name="Coleine C."/>
            <person name="Stajich J.E."/>
            <person name="Selbmann L."/>
        </authorList>
    </citation>
    <scope>NUCLEOTIDE SEQUENCE</scope>
    <source>
        <strain evidence="9">CCFEE 5312</strain>
    </source>
</reference>
<feature type="compositionally biased region" description="Polar residues" evidence="8">
    <location>
        <begin position="330"/>
        <end position="341"/>
    </location>
</feature>
<evidence type="ECO:0000256" key="2">
    <source>
        <dbReference type="ARBA" id="ARBA00008585"/>
    </source>
</evidence>
<organism evidence="9 10">
    <name type="scientific">Extremus antarcticus</name>
    <dbReference type="NCBI Taxonomy" id="702011"/>
    <lineage>
        <taxon>Eukaryota</taxon>
        <taxon>Fungi</taxon>
        <taxon>Dikarya</taxon>
        <taxon>Ascomycota</taxon>
        <taxon>Pezizomycotina</taxon>
        <taxon>Dothideomycetes</taxon>
        <taxon>Dothideomycetidae</taxon>
        <taxon>Mycosphaerellales</taxon>
        <taxon>Extremaceae</taxon>
        <taxon>Extremus</taxon>
    </lineage>
</organism>
<keyword evidence="6" id="KW-0539">Nucleus</keyword>
<evidence type="ECO:0000256" key="5">
    <source>
        <dbReference type="ARBA" id="ARBA00022829"/>
    </source>
</evidence>
<dbReference type="GO" id="GO:0005634">
    <property type="term" value="C:nucleus"/>
    <property type="evidence" value="ECO:0007669"/>
    <property type="project" value="UniProtKB-SubCell"/>
</dbReference>
<name>A0AAJ0GBY9_9PEZI</name>
<proteinExistence type="inferred from homology"/>
<feature type="compositionally biased region" description="Polar residues" evidence="8">
    <location>
        <begin position="225"/>
        <end position="243"/>
    </location>
</feature>
<keyword evidence="7" id="KW-0131">Cell cycle</keyword>
<evidence type="ECO:0000256" key="3">
    <source>
        <dbReference type="ARBA" id="ARBA00022618"/>
    </source>
</evidence>
<comment type="similarity">
    <text evidence="2">Belongs to the SCC4/mau-2 family.</text>
</comment>
<protein>
    <recommendedName>
        <fullName evidence="11">Cohesin loading factor</fullName>
    </recommendedName>
</protein>
<feature type="region of interest" description="Disordered" evidence="8">
    <location>
        <begin position="201"/>
        <end position="349"/>
    </location>
</feature>
<dbReference type="Proteomes" id="UP001271007">
    <property type="component" value="Unassembled WGS sequence"/>
</dbReference>
<dbReference type="AlphaFoldDB" id="A0AAJ0GBY9"/>
<dbReference type="PANTHER" id="PTHR21394">
    <property type="entry name" value="MAU2 CHROMATID COHESION FACTOR HOMOLOG"/>
    <property type="match status" value="1"/>
</dbReference>
<evidence type="ECO:0000256" key="1">
    <source>
        <dbReference type="ARBA" id="ARBA00004123"/>
    </source>
</evidence>
<evidence type="ECO:0000313" key="9">
    <source>
        <dbReference type="EMBL" id="KAK3049529.1"/>
    </source>
</evidence>